<dbReference type="STRING" id="1313296.SAMN05661091_1426"/>
<dbReference type="RefSeq" id="WP_208918362.1">
    <property type="nucleotide sequence ID" value="NZ_LT840184.1"/>
</dbReference>
<dbReference type="Proteomes" id="UP000192940">
    <property type="component" value="Chromosome I"/>
</dbReference>
<reference evidence="1 2" key="1">
    <citation type="submission" date="2017-04" db="EMBL/GenBank/DDBJ databases">
        <authorList>
            <person name="Afonso C.L."/>
            <person name="Miller P.J."/>
            <person name="Scott M.A."/>
            <person name="Spackman E."/>
            <person name="Goraichik I."/>
            <person name="Dimitrov K.M."/>
            <person name="Suarez D.L."/>
            <person name="Swayne D.E."/>
        </authorList>
    </citation>
    <scope>NUCLEOTIDE SEQUENCE [LARGE SCALE GENOMIC DNA]</scope>
    <source>
        <strain evidence="1 2">N3/975</strain>
    </source>
</reference>
<dbReference type="InterPro" id="IPR025394">
    <property type="entry name" value="DUF4127"/>
</dbReference>
<evidence type="ECO:0000313" key="1">
    <source>
        <dbReference type="EMBL" id="SMF77295.1"/>
    </source>
</evidence>
<organism evidence="1 2">
    <name type="scientific">Paenibacillus uliginis N3/975</name>
    <dbReference type="NCBI Taxonomy" id="1313296"/>
    <lineage>
        <taxon>Bacteria</taxon>
        <taxon>Bacillati</taxon>
        <taxon>Bacillota</taxon>
        <taxon>Bacilli</taxon>
        <taxon>Bacillales</taxon>
        <taxon>Paenibacillaceae</taxon>
        <taxon>Paenibacillus</taxon>
    </lineage>
</organism>
<dbReference type="EMBL" id="LT840184">
    <property type="protein sequence ID" value="SMF77295.1"/>
    <property type="molecule type" value="Genomic_DNA"/>
</dbReference>
<evidence type="ECO:0000313" key="2">
    <source>
        <dbReference type="Proteomes" id="UP000192940"/>
    </source>
</evidence>
<name>A0A1X7GZM0_9BACL</name>
<accession>A0A1X7GZM0</accession>
<evidence type="ECO:0008006" key="3">
    <source>
        <dbReference type="Google" id="ProtNLM"/>
    </source>
</evidence>
<gene>
    <name evidence="1" type="ORF">SAMN05661091_1426</name>
</gene>
<dbReference type="Pfam" id="PF13552">
    <property type="entry name" value="DUF4127"/>
    <property type="match status" value="1"/>
</dbReference>
<proteinExistence type="predicted"/>
<sequence length="512" mass="58565">MRKIIYIPLDERPCNYEFPALLAAGTDYHVVRPDLSIMGLKKRPGDIEQLWAWLFEQARDADGAIVALDTLLYGGIIPSRLHEMTEEQCGEQLEKLRQLKRINPALHVFAYQLIMRCPRYSSSDEEPDYYENWGREIFLRGYIRHRLELGIATEEEQNELQQIEGVLPESMWQDYTERRAVNLTANKRAIELVQDGAVDFMIIPQDDSAPYGLTSVDQQHVREHVKKCQQQLSVYMYPGADEVGCTLLARMINHFERRKPRVHVHFASVQGPLVIPLYEDRVLYESVKYQIMAAGGLMSPSLAEADMALCINTPGESMMESNDQGRPFIGYQVYRNLVELIEVADDIVHHLGKPCVIADVAYANGADLELLQLLRDKKLLFELAGYAGWNTSGNTLGTCIAQGMIYAVYGNTPQHRDFLSLRYVEDGGYCASVRRDVSDRVLPGTGYNYFSIDGQRGQIAERVRAELTRFIEQHLHDPENNYEIVIDDCYMPWSRMFEVGLKTHVRDTKQGQ</sequence>
<keyword evidence="2" id="KW-1185">Reference proteome</keyword>
<dbReference type="AlphaFoldDB" id="A0A1X7GZM0"/>
<protein>
    <recommendedName>
        <fullName evidence="3">DUF4127 domain-containing protein</fullName>
    </recommendedName>
</protein>